<dbReference type="CDD" id="cd17748">
    <property type="entry name" value="BRCT_DNA_ligase_like"/>
    <property type="match status" value="1"/>
</dbReference>
<evidence type="ECO:0000256" key="1">
    <source>
        <dbReference type="ARBA" id="ARBA00004067"/>
    </source>
</evidence>
<dbReference type="InterPro" id="IPR004149">
    <property type="entry name" value="Znf_DNAligase_C4"/>
</dbReference>
<evidence type="ECO:0000256" key="2">
    <source>
        <dbReference type="ARBA" id="ARBA00012722"/>
    </source>
</evidence>
<keyword evidence="10 14" id="KW-0520">NAD</keyword>
<keyword evidence="9 14" id="KW-0460">Magnesium</keyword>
<dbReference type="SUPFAM" id="SSF47781">
    <property type="entry name" value="RuvA domain 2-like"/>
    <property type="match status" value="1"/>
</dbReference>
<dbReference type="GO" id="GO:0003911">
    <property type="term" value="F:DNA ligase (NAD+) activity"/>
    <property type="evidence" value="ECO:0007669"/>
    <property type="project" value="UniProtKB-UniRule"/>
</dbReference>
<dbReference type="NCBIfam" id="TIGR00575">
    <property type="entry name" value="dnlj"/>
    <property type="match status" value="1"/>
</dbReference>
<feature type="binding site" evidence="14">
    <location>
        <begin position="35"/>
        <end position="39"/>
    </location>
    <ligand>
        <name>NAD(+)</name>
        <dbReference type="ChEBI" id="CHEBI:57540"/>
    </ligand>
</feature>
<dbReference type="Gene3D" id="3.40.50.10190">
    <property type="entry name" value="BRCT domain"/>
    <property type="match status" value="1"/>
</dbReference>
<dbReference type="InterPro" id="IPR036420">
    <property type="entry name" value="BRCT_dom_sf"/>
</dbReference>
<keyword evidence="14" id="KW-0464">Manganese</keyword>
<dbReference type="Proteomes" id="UP000005744">
    <property type="component" value="Unassembled WGS sequence"/>
</dbReference>
<dbReference type="SUPFAM" id="SSF50249">
    <property type="entry name" value="Nucleic acid-binding proteins"/>
    <property type="match status" value="1"/>
</dbReference>
<dbReference type="Pfam" id="PF03120">
    <property type="entry name" value="OB_DNA_ligase"/>
    <property type="match status" value="1"/>
</dbReference>
<keyword evidence="18" id="KW-1185">Reference proteome</keyword>
<dbReference type="Pfam" id="PF00533">
    <property type="entry name" value="BRCT"/>
    <property type="match status" value="1"/>
</dbReference>
<organism evidence="17 18">
    <name type="scientific">Beggiatoa alba B18LD</name>
    <dbReference type="NCBI Taxonomy" id="395493"/>
    <lineage>
        <taxon>Bacteria</taxon>
        <taxon>Pseudomonadati</taxon>
        <taxon>Pseudomonadota</taxon>
        <taxon>Gammaproteobacteria</taxon>
        <taxon>Thiotrichales</taxon>
        <taxon>Thiotrichaceae</taxon>
        <taxon>Beggiatoa</taxon>
    </lineage>
</organism>
<dbReference type="InterPro" id="IPR004150">
    <property type="entry name" value="NAD_DNA_ligase_OB"/>
</dbReference>
<keyword evidence="11 14" id="KW-0234">DNA repair</keyword>
<dbReference type="PANTHER" id="PTHR23389">
    <property type="entry name" value="CHROMOSOME TRANSMISSION FIDELITY FACTOR 18"/>
    <property type="match status" value="1"/>
</dbReference>
<evidence type="ECO:0000259" key="16">
    <source>
        <dbReference type="PROSITE" id="PS50172"/>
    </source>
</evidence>
<evidence type="ECO:0000256" key="3">
    <source>
        <dbReference type="ARBA" id="ARBA00013308"/>
    </source>
</evidence>
<dbReference type="InterPro" id="IPR033136">
    <property type="entry name" value="DNA_ligase_CS"/>
</dbReference>
<proteinExistence type="inferred from homology"/>
<comment type="caution">
    <text evidence="14">Lacks conserved residue(s) required for the propagation of feature annotation.</text>
</comment>
<dbReference type="OrthoDB" id="9759736at2"/>
<reference evidence="17 18" key="1">
    <citation type="submission" date="2011-11" db="EMBL/GenBank/DDBJ databases">
        <title>Improved High-Quality Draft sequence of Beggiatoa alba B18lD.</title>
        <authorList>
            <consortium name="US DOE Joint Genome Institute"/>
            <person name="Lucas S."/>
            <person name="Han J."/>
            <person name="Lapidus A."/>
            <person name="Cheng J.-F."/>
            <person name="Goodwin L."/>
            <person name="Pitluck S."/>
            <person name="Peters L."/>
            <person name="Mikhailova N."/>
            <person name="Held B."/>
            <person name="Detter J.C."/>
            <person name="Han C."/>
            <person name="Tapia R."/>
            <person name="Land M."/>
            <person name="Hauser L."/>
            <person name="Kyrpides N."/>
            <person name="Ivanova N."/>
            <person name="Pagani I."/>
            <person name="Samuel K."/>
            <person name="Teske A."/>
            <person name="Mueller J."/>
            <person name="Woyke T."/>
        </authorList>
    </citation>
    <scope>NUCLEOTIDE SEQUENCE [LARGE SCALE GENOMIC DNA]</scope>
    <source>
        <strain evidence="17 18">B18LD</strain>
    </source>
</reference>
<name>I3CDM7_9GAMM</name>
<dbReference type="EMBL" id="JH600070">
    <property type="protein sequence ID" value="EIJ41720.1"/>
    <property type="molecule type" value="Genomic_DNA"/>
</dbReference>
<keyword evidence="4 14" id="KW-0436">Ligase</keyword>
<dbReference type="Pfam" id="PF22745">
    <property type="entry name" value="Nlig-Ia"/>
    <property type="match status" value="1"/>
</dbReference>
<dbReference type="GO" id="GO:0006260">
    <property type="term" value="P:DNA replication"/>
    <property type="evidence" value="ECO:0007669"/>
    <property type="project" value="UniProtKB-KW"/>
</dbReference>
<dbReference type="EC" id="6.5.1.2" evidence="2 14"/>
<comment type="function">
    <text evidence="1 14">DNA ligase that catalyzes the formation of phosphodiester linkages between 5'-phosphoryl and 3'-hydroxyl groups in double-stranded DNA using NAD as a coenzyme and as the energy source for the reaction. It is essential for DNA replication and repair of damaged DNA.</text>
</comment>
<feature type="binding site" evidence="14">
    <location>
        <position position="316"/>
    </location>
    <ligand>
        <name>NAD(+)</name>
        <dbReference type="ChEBI" id="CHEBI:57540"/>
    </ligand>
</feature>
<keyword evidence="5 14" id="KW-0235">DNA replication</keyword>
<dbReference type="InterPro" id="IPR041663">
    <property type="entry name" value="DisA/LigA_HHH"/>
</dbReference>
<dbReference type="InterPro" id="IPR001357">
    <property type="entry name" value="BRCT_dom"/>
</dbReference>
<keyword evidence="7 14" id="KW-0227">DNA damage</keyword>
<dbReference type="FunFam" id="2.40.50.140:FF:000012">
    <property type="entry name" value="DNA ligase"/>
    <property type="match status" value="1"/>
</dbReference>
<comment type="cofactor">
    <cofactor evidence="14">
        <name>Mg(2+)</name>
        <dbReference type="ChEBI" id="CHEBI:18420"/>
    </cofactor>
    <cofactor evidence="14">
        <name>Mn(2+)</name>
        <dbReference type="ChEBI" id="CHEBI:29035"/>
    </cofactor>
</comment>
<evidence type="ECO:0000256" key="13">
    <source>
        <dbReference type="ARBA" id="ARBA00060881"/>
    </source>
</evidence>
<evidence type="ECO:0000256" key="5">
    <source>
        <dbReference type="ARBA" id="ARBA00022705"/>
    </source>
</evidence>
<dbReference type="GO" id="GO:0003677">
    <property type="term" value="F:DNA binding"/>
    <property type="evidence" value="ECO:0007669"/>
    <property type="project" value="InterPro"/>
</dbReference>
<keyword evidence="8 14" id="KW-0862">Zinc</keyword>
<dbReference type="InterPro" id="IPR010994">
    <property type="entry name" value="RuvA_2-like"/>
</dbReference>
<dbReference type="HAMAP" id="MF_01588">
    <property type="entry name" value="DNA_ligase_A"/>
    <property type="match status" value="1"/>
</dbReference>
<dbReference type="SUPFAM" id="SSF56091">
    <property type="entry name" value="DNA ligase/mRNA capping enzyme, catalytic domain"/>
    <property type="match status" value="1"/>
</dbReference>
<comment type="similarity">
    <text evidence="13 14">Belongs to the NAD-dependent DNA ligase family. LigA subfamily.</text>
</comment>
<dbReference type="InterPro" id="IPR013839">
    <property type="entry name" value="DNAligase_adenylation"/>
</dbReference>
<feature type="binding site" evidence="14">
    <location>
        <position position="410"/>
    </location>
    <ligand>
        <name>Zn(2+)</name>
        <dbReference type="ChEBI" id="CHEBI:29105"/>
    </ligand>
</feature>
<dbReference type="PROSITE" id="PS50172">
    <property type="entry name" value="BRCT"/>
    <property type="match status" value="1"/>
</dbReference>
<dbReference type="Gene3D" id="3.30.470.30">
    <property type="entry name" value="DNA ligase/mRNA capping enzyme"/>
    <property type="match status" value="1"/>
</dbReference>
<dbReference type="Pfam" id="PF01653">
    <property type="entry name" value="DNA_ligase_aden"/>
    <property type="match status" value="1"/>
</dbReference>
<dbReference type="Pfam" id="PF12826">
    <property type="entry name" value="HHH_2"/>
    <property type="match status" value="1"/>
</dbReference>
<dbReference type="InterPro" id="IPR001679">
    <property type="entry name" value="DNA_ligase"/>
</dbReference>
<dbReference type="FunFam" id="3.30.470.30:FF:000001">
    <property type="entry name" value="DNA ligase"/>
    <property type="match status" value="1"/>
</dbReference>
<dbReference type="SMART" id="SM00278">
    <property type="entry name" value="HhH1"/>
    <property type="match status" value="4"/>
</dbReference>
<comment type="catalytic activity">
    <reaction evidence="12 14 15">
        <text>NAD(+) + (deoxyribonucleotide)n-3'-hydroxyl + 5'-phospho-(deoxyribonucleotide)m = (deoxyribonucleotide)n+m + AMP + beta-nicotinamide D-nucleotide.</text>
        <dbReference type="EC" id="6.5.1.2"/>
    </reaction>
</comment>
<dbReference type="SMART" id="SM00292">
    <property type="entry name" value="BRCT"/>
    <property type="match status" value="1"/>
</dbReference>
<evidence type="ECO:0000256" key="8">
    <source>
        <dbReference type="ARBA" id="ARBA00022833"/>
    </source>
</evidence>
<evidence type="ECO:0000256" key="15">
    <source>
        <dbReference type="RuleBase" id="RU000618"/>
    </source>
</evidence>
<evidence type="ECO:0000256" key="12">
    <source>
        <dbReference type="ARBA" id="ARBA00034005"/>
    </source>
</evidence>
<evidence type="ECO:0000313" key="18">
    <source>
        <dbReference type="Proteomes" id="UP000005744"/>
    </source>
</evidence>
<dbReference type="AlphaFoldDB" id="I3CDM7"/>
<dbReference type="Pfam" id="PF14520">
    <property type="entry name" value="HHH_5"/>
    <property type="match status" value="1"/>
</dbReference>
<protein>
    <recommendedName>
        <fullName evidence="3 14">DNA ligase</fullName>
        <ecNumber evidence="2 14">6.5.1.2</ecNumber>
    </recommendedName>
    <alternativeName>
        <fullName evidence="14">Polydeoxyribonucleotide synthase [NAD(+)]</fullName>
    </alternativeName>
</protein>
<dbReference type="InterPro" id="IPR013840">
    <property type="entry name" value="DNAligase_N"/>
</dbReference>
<feature type="active site" description="N6-AMP-lysine intermediate" evidence="14">
    <location>
        <position position="117"/>
    </location>
</feature>
<dbReference type="eggNOG" id="COG0272">
    <property type="taxonomic scope" value="Bacteria"/>
</dbReference>
<dbReference type="STRING" id="395493.BegalDRAFT_0809"/>
<dbReference type="Pfam" id="PF03119">
    <property type="entry name" value="DNA_ligase_ZBD"/>
    <property type="match status" value="1"/>
</dbReference>
<feature type="binding site" evidence="14">
    <location>
        <position position="115"/>
    </location>
    <ligand>
        <name>NAD(+)</name>
        <dbReference type="ChEBI" id="CHEBI:57540"/>
    </ligand>
</feature>
<evidence type="ECO:0000256" key="9">
    <source>
        <dbReference type="ARBA" id="ARBA00022842"/>
    </source>
</evidence>
<feature type="binding site" evidence="14">
    <location>
        <position position="292"/>
    </location>
    <ligand>
        <name>NAD(+)</name>
        <dbReference type="ChEBI" id="CHEBI:57540"/>
    </ligand>
</feature>
<dbReference type="InterPro" id="IPR018239">
    <property type="entry name" value="DNA_ligase_AS"/>
</dbReference>
<accession>I3CDM7</accession>
<dbReference type="PROSITE" id="PS01055">
    <property type="entry name" value="DNA_LIGASE_N1"/>
    <property type="match status" value="1"/>
</dbReference>
<gene>
    <name evidence="14" type="primary">ligA</name>
    <name evidence="17" type="ORF">BegalDRAFT_0809</name>
</gene>
<evidence type="ECO:0000256" key="7">
    <source>
        <dbReference type="ARBA" id="ARBA00022763"/>
    </source>
</evidence>
<dbReference type="Gene3D" id="6.20.10.30">
    <property type="match status" value="1"/>
</dbReference>
<evidence type="ECO:0000313" key="17">
    <source>
        <dbReference type="EMBL" id="EIJ41720.1"/>
    </source>
</evidence>
<feature type="binding site" evidence="14">
    <location>
        <position position="413"/>
    </location>
    <ligand>
        <name>Zn(2+)</name>
        <dbReference type="ChEBI" id="CHEBI:29105"/>
    </ligand>
</feature>
<dbReference type="PIRSF" id="PIRSF001604">
    <property type="entry name" value="LigA"/>
    <property type="match status" value="1"/>
</dbReference>
<dbReference type="InterPro" id="IPR012340">
    <property type="entry name" value="NA-bd_OB-fold"/>
</dbReference>
<dbReference type="Gene3D" id="1.10.150.20">
    <property type="entry name" value="5' to 3' exonuclease, C-terminal subdomain"/>
    <property type="match status" value="2"/>
</dbReference>
<feature type="binding site" evidence="14">
    <location>
        <begin position="84"/>
        <end position="85"/>
    </location>
    <ligand>
        <name>NAD(+)</name>
        <dbReference type="ChEBI" id="CHEBI:57540"/>
    </ligand>
</feature>
<dbReference type="RefSeq" id="WP_002683917.1">
    <property type="nucleotide sequence ID" value="NZ_JH600070.1"/>
</dbReference>
<dbReference type="GO" id="GO:0006281">
    <property type="term" value="P:DNA repair"/>
    <property type="evidence" value="ECO:0007669"/>
    <property type="project" value="UniProtKB-KW"/>
</dbReference>
<sequence>MSVPSTIQQQINTLRQELNKHSYNYYVLDAPTIPDSEYDRLMRELETLEAQYPETITSDSPTQRVGGQALSQFAEFVHKQPMLSLNNAFSQEELNDFDRRIREKLNLDSIEYTAEPKIDGLAISLHYENGILVAAATRGDGTHGEDVTQNIRTIKIIPLRLQGDDYPAILEVRGEVYMPLAKFNAYNQQQKQKGERVFANPRNAAAGSLRQLDPRMTASRPLSMTCYGTGIIEGGTLPDKYSDIVACLKRWGLPTSAYFKVVQGAQGCWDYYEDLHKQRAKMPFDIDGVVYKVNSNKQRDIMGFISRAPRWALAHKMPAQEVMTELLAIDIQVGRTGALTPVARLAPVSVGGVTVTNATLHNQDEIDRKDIRVGDTVIIRRAGDVIPEIVASVLEKRPANSQAFVLPTQCPVCGSAVVRLKEEAVARCEGSLNCPAQRKQAIQHFASRKAMNIEGLGEKLIEQLVDANLIHNPADLYRLTSDQLANLERMGKKSADNVIQALTNSRQTTLARFLYALGIREVGESTARTLANYFGDLNAIQQASEIDLQKVPDVGEVVAQQIYHFFHEPHNQAIILKLQQAGVQWATINPVASNATSNNVTNTTATNVNSIFTGKSVVLTGTLTQMSREDATERLLQMGAKVSSSVSKKTDYVVAGENAGSKLEKAQTLGVTILDESQFLTHLK</sequence>
<dbReference type="InterPro" id="IPR003583">
    <property type="entry name" value="Hlx-hairpin-Hlx_DNA-bd_motif"/>
</dbReference>
<dbReference type="NCBIfam" id="NF005932">
    <property type="entry name" value="PRK07956.1"/>
    <property type="match status" value="1"/>
</dbReference>
<evidence type="ECO:0000256" key="14">
    <source>
        <dbReference type="HAMAP-Rule" id="MF_01588"/>
    </source>
</evidence>
<dbReference type="FunFam" id="1.10.287.610:FF:000002">
    <property type="entry name" value="DNA ligase"/>
    <property type="match status" value="1"/>
</dbReference>
<feature type="domain" description="BRCT" evidence="16">
    <location>
        <begin position="607"/>
        <end position="684"/>
    </location>
</feature>
<dbReference type="GO" id="GO:0046872">
    <property type="term" value="F:metal ion binding"/>
    <property type="evidence" value="ECO:0007669"/>
    <property type="project" value="UniProtKB-KW"/>
</dbReference>
<dbReference type="GO" id="GO:0005829">
    <property type="term" value="C:cytosol"/>
    <property type="evidence" value="ECO:0007669"/>
    <property type="project" value="TreeGrafter"/>
</dbReference>
<dbReference type="HOGENOM" id="CLU_007764_2_1_6"/>
<keyword evidence="6 14" id="KW-0479">Metal-binding</keyword>
<evidence type="ECO:0000256" key="11">
    <source>
        <dbReference type="ARBA" id="ARBA00023204"/>
    </source>
</evidence>
<feature type="binding site" evidence="14">
    <location>
        <position position="175"/>
    </location>
    <ligand>
        <name>NAD(+)</name>
        <dbReference type="ChEBI" id="CHEBI:57540"/>
    </ligand>
</feature>
<dbReference type="Gene3D" id="2.40.50.140">
    <property type="entry name" value="Nucleic acid-binding proteins"/>
    <property type="match status" value="1"/>
</dbReference>
<dbReference type="FunFam" id="1.10.150.20:FF:000006">
    <property type="entry name" value="DNA ligase"/>
    <property type="match status" value="1"/>
</dbReference>
<feature type="binding site" evidence="14">
    <location>
        <position position="138"/>
    </location>
    <ligand>
        <name>NAD(+)</name>
        <dbReference type="ChEBI" id="CHEBI:57540"/>
    </ligand>
</feature>
<dbReference type="CDD" id="cd00114">
    <property type="entry name" value="LIGANc"/>
    <property type="match status" value="1"/>
</dbReference>
<evidence type="ECO:0000256" key="10">
    <source>
        <dbReference type="ARBA" id="ARBA00023027"/>
    </source>
</evidence>
<dbReference type="SMART" id="SM00532">
    <property type="entry name" value="LIGANc"/>
    <property type="match status" value="1"/>
</dbReference>
<dbReference type="FunFam" id="1.10.150.20:FF:000007">
    <property type="entry name" value="DNA ligase"/>
    <property type="match status" value="1"/>
</dbReference>
<evidence type="ECO:0000256" key="6">
    <source>
        <dbReference type="ARBA" id="ARBA00022723"/>
    </source>
</evidence>
<dbReference type="PROSITE" id="PS01056">
    <property type="entry name" value="DNA_LIGASE_N2"/>
    <property type="match status" value="1"/>
</dbReference>
<dbReference type="SUPFAM" id="SSF52113">
    <property type="entry name" value="BRCT domain"/>
    <property type="match status" value="1"/>
</dbReference>
<evidence type="ECO:0000256" key="4">
    <source>
        <dbReference type="ARBA" id="ARBA00022598"/>
    </source>
</evidence>
<feature type="binding site" evidence="14">
    <location>
        <position position="434"/>
    </location>
    <ligand>
        <name>Zn(2+)</name>
        <dbReference type="ChEBI" id="CHEBI:29105"/>
    </ligand>
</feature>
<dbReference type="PANTHER" id="PTHR23389:SF9">
    <property type="entry name" value="DNA LIGASE"/>
    <property type="match status" value="1"/>
</dbReference>
<dbReference type="Gene3D" id="1.10.287.610">
    <property type="entry name" value="Helix hairpin bin"/>
    <property type="match status" value="1"/>
</dbReference>